<comment type="caution">
    <text evidence="2">The sequence shown here is derived from an EMBL/GenBank/DDBJ whole genome shotgun (WGS) entry which is preliminary data.</text>
</comment>
<organism evidence="2 3">
    <name type="scientific">Fusobacterium periodonticum 2_1_31</name>
    <dbReference type="NCBI Taxonomy" id="469599"/>
    <lineage>
        <taxon>Bacteria</taxon>
        <taxon>Fusobacteriati</taxon>
        <taxon>Fusobacteriota</taxon>
        <taxon>Fusobacteriia</taxon>
        <taxon>Fusobacteriales</taxon>
        <taxon>Fusobacteriaceae</taxon>
        <taxon>Fusobacterium</taxon>
    </lineage>
</organism>
<feature type="transmembrane region" description="Helical" evidence="1">
    <location>
        <begin position="7"/>
        <end position="33"/>
    </location>
</feature>
<keyword evidence="1" id="KW-0812">Transmembrane</keyword>
<reference evidence="2" key="1">
    <citation type="submission" date="2013-05" db="EMBL/GenBank/DDBJ databases">
        <title>The Genome Sequence of Fusobacterium sp. 2_1_31.</title>
        <authorList>
            <consortium name="The Broad Institute Genomics Platform"/>
            <person name="Earl A."/>
            <person name="Ward D."/>
            <person name="Feldgarden M."/>
            <person name="Gevers D."/>
            <person name="Ambrose C."/>
            <person name="Strauss J."/>
            <person name="Allen-Vercoe E."/>
            <person name="Walker B."/>
            <person name="Young S."/>
            <person name="Zeng Q."/>
            <person name="Gargeya S."/>
            <person name="Fitzgerald M."/>
            <person name="Haas B."/>
            <person name="Abouelleil A."/>
            <person name="Allen A.W."/>
            <person name="Alvarado L."/>
            <person name="Arachchi H.M."/>
            <person name="Berlin A.M."/>
            <person name="Chapman S.B."/>
            <person name="Gainer-Dewar J."/>
            <person name="Goldberg J."/>
            <person name="Griggs A."/>
            <person name="Gujja S."/>
            <person name="Hansen M."/>
            <person name="Howarth C."/>
            <person name="Imamovic A."/>
            <person name="Ireland A."/>
            <person name="Larimer J."/>
            <person name="McCowan C."/>
            <person name="Murphy C."/>
            <person name="Pearson M."/>
            <person name="Poon T.W."/>
            <person name="Priest M."/>
            <person name="Roberts A."/>
            <person name="Saif S."/>
            <person name="Shea T."/>
            <person name="Sisk P."/>
            <person name="Sykes S."/>
            <person name="Wortman J."/>
            <person name="Nusbaum C."/>
            <person name="Birren B."/>
        </authorList>
    </citation>
    <scope>NUCLEOTIDE SEQUENCE</scope>
    <source>
        <strain evidence="2">2_1_31</strain>
    </source>
</reference>
<evidence type="ECO:0000313" key="2">
    <source>
        <dbReference type="EMBL" id="KGE62211.1"/>
    </source>
</evidence>
<keyword evidence="1" id="KW-1133">Transmembrane helix</keyword>
<accession>A0ABR4WJZ2</accession>
<feature type="transmembrane region" description="Helical" evidence="1">
    <location>
        <begin position="67"/>
        <end position="85"/>
    </location>
</feature>
<dbReference type="Proteomes" id="UP000003301">
    <property type="component" value="Unassembled WGS sequence"/>
</dbReference>
<gene>
    <name evidence="2" type="ORF">FSAG_002308</name>
</gene>
<evidence type="ECO:0000256" key="1">
    <source>
        <dbReference type="SAM" id="Phobius"/>
    </source>
</evidence>
<name>A0ABR4WJZ2_9FUSO</name>
<sequence length="87" mass="10350">MNVLNRIYSVFLMIVYIFCIKYLINSLFFTLGINEDIPSITRILSSSISFSIFWVFLFKNFKITKKIIQDLIIMLIFTIGAYFFINR</sequence>
<keyword evidence="1" id="KW-0472">Membrane</keyword>
<feature type="transmembrane region" description="Helical" evidence="1">
    <location>
        <begin position="39"/>
        <end position="58"/>
    </location>
</feature>
<protein>
    <recommendedName>
        <fullName evidence="4">EamA domain-containing protein</fullName>
    </recommendedName>
</protein>
<evidence type="ECO:0000313" key="3">
    <source>
        <dbReference type="Proteomes" id="UP000003301"/>
    </source>
</evidence>
<dbReference type="EMBL" id="ACDC03000027">
    <property type="protein sequence ID" value="KGE62211.1"/>
    <property type="molecule type" value="Genomic_DNA"/>
</dbReference>
<proteinExistence type="predicted"/>
<keyword evidence="3" id="KW-1185">Reference proteome</keyword>
<evidence type="ECO:0008006" key="4">
    <source>
        <dbReference type="Google" id="ProtNLM"/>
    </source>
</evidence>